<gene>
    <name evidence="2" type="ORF">FB558_6860</name>
</gene>
<proteinExistence type="predicted"/>
<reference evidence="2 3" key="1">
    <citation type="submission" date="2019-06" db="EMBL/GenBank/DDBJ databases">
        <title>Sequencing the genomes of 1000 actinobacteria strains.</title>
        <authorList>
            <person name="Klenk H.-P."/>
        </authorList>
    </citation>
    <scope>NUCLEOTIDE SEQUENCE [LARGE SCALE GENOMIC DNA]</scope>
    <source>
        <strain evidence="2 3">DSM 45301</strain>
    </source>
</reference>
<evidence type="ECO:0000313" key="3">
    <source>
        <dbReference type="Proteomes" id="UP000315677"/>
    </source>
</evidence>
<keyword evidence="1" id="KW-1133">Transmembrane helix</keyword>
<accession>A0A543D3B7</accession>
<organism evidence="2 3">
    <name type="scientific">Pseudonocardia kunmingensis</name>
    <dbReference type="NCBI Taxonomy" id="630975"/>
    <lineage>
        <taxon>Bacteria</taxon>
        <taxon>Bacillati</taxon>
        <taxon>Actinomycetota</taxon>
        <taxon>Actinomycetes</taxon>
        <taxon>Pseudonocardiales</taxon>
        <taxon>Pseudonocardiaceae</taxon>
        <taxon>Pseudonocardia</taxon>
    </lineage>
</organism>
<comment type="caution">
    <text evidence="2">The sequence shown here is derived from an EMBL/GenBank/DDBJ whole genome shotgun (WGS) entry which is preliminary data.</text>
</comment>
<keyword evidence="1" id="KW-0472">Membrane</keyword>
<dbReference type="Proteomes" id="UP000315677">
    <property type="component" value="Unassembled WGS sequence"/>
</dbReference>
<protein>
    <submittedName>
        <fullName evidence="2">Uncharacterized protein</fullName>
    </submittedName>
</protein>
<keyword evidence="1" id="KW-0812">Transmembrane</keyword>
<name>A0A543D3B7_9PSEU</name>
<feature type="transmembrane region" description="Helical" evidence="1">
    <location>
        <begin position="12"/>
        <end position="34"/>
    </location>
</feature>
<sequence>MSRRIRQFHRWVSMAFTLTVVVCFVTLTGVLPFWVFYLPLLPLTLLMASGLYLFALPYTARSRSGQRAATEV</sequence>
<dbReference type="RefSeq" id="WP_142060769.1">
    <property type="nucleotide sequence ID" value="NZ_VFPA01000005.1"/>
</dbReference>
<dbReference type="AlphaFoldDB" id="A0A543D3B7"/>
<dbReference type="EMBL" id="VFPA01000005">
    <property type="protein sequence ID" value="TQM03835.1"/>
    <property type="molecule type" value="Genomic_DNA"/>
</dbReference>
<feature type="transmembrane region" description="Helical" evidence="1">
    <location>
        <begin position="40"/>
        <end position="58"/>
    </location>
</feature>
<evidence type="ECO:0000256" key="1">
    <source>
        <dbReference type="SAM" id="Phobius"/>
    </source>
</evidence>
<keyword evidence="3" id="KW-1185">Reference proteome</keyword>
<evidence type="ECO:0000313" key="2">
    <source>
        <dbReference type="EMBL" id="TQM03835.1"/>
    </source>
</evidence>